<gene>
    <name evidence="3" type="ORF">BGZ65_001767</name>
</gene>
<dbReference type="EMBL" id="JAAAHW010009714">
    <property type="protein sequence ID" value="KAF9937142.1"/>
    <property type="molecule type" value="Genomic_DNA"/>
</dbReference>
<evidence type="ECO:0000256" key="1">
    <source>
        <dbReference type="ARBA" id="ARBA00022574"/>
    </source>
</evidence>
<sequence>MASIGLDYSINLWQNLTSPEPKVRKTINFTRTITHVDWSPDSKYLLVNLGHDTIRPNLTPEINLVDVESGEILFKRRNKTDTHYVHATAIGWFSDSERFLTALDDGVYCVWNVQGEVVREYAVEKNMAASHMRMIPGKDQAVVTTKDFTVEIISFSDNLTTRQLDQLTTLTTTSTVSLDGTYLALGFKADKELHRPAQIALYDLNTMSFLKFYEADTYTNDAFVIIPAFVGPNQELLCAGSETGKLHFWDIESGEVIAVLEEHSMHAGCTAVNPHHPGMLASCSDDNLIIIWATKDLQHEFQDEDEKWLGEHRPAAMPVLEIKKNW</sequence>
<dbReference type="InterPro" id="IPR015943">
    <property type="entry name" value="WD40/YVTN_repeat-like_dom_sf"/>
</dbReference>
<dbReference type="OrthoDB" id="972532at2759"/>
<evidence type="ECO:0000256" key="2">
    <source>
        <dbReference type="ARBA" id="ARBA00022737"/>
    </source>
</evidence>
<comment type="caution">
    <text evidence="3">The sequence shown here is derived from an EMBL/GenBank/DDBJ whole genome shotgun (WGS) entry which is preliminary data.</text>
</comment>
<dbReference type="SUPFAM" id="SSF50978">
    <property type="entry name" value="WD40 repeat-like"/>
    <property type="match status" value="1"/>
</dbReference>
<accession>A0A9P6ILG2</accession>
<evidence type="ECO:0000313" key="3">
    <source>
        <dbReference type="EMBL" id="KAF9937142.1"/>
    </source>
</evidence>
<evidence type="ECO:0000313" key="4">
    <source>
        <dbReference type="Proteomes" id="UP000749646"/>
    </source>
</evidence>
<name>A0A9P6ILG2_9FUNG</name>
<keyword evidence="1" id="KW-0853">WD repeat</keyword>
<dbReference type="Pfam" id="PF00400">
    <property type="entry name" value="WD40"/>
    <property type="match status" value="1"/>
</dbReference>
<reference evidence="3" key="1">
    <citation type="journal article" date="2020" name="Fungal Divers.">
        <title>Resolving the Mortierellaceae phylogeny through synthesis of multi-gene phylogenetics and phylogenomics.</title>
        <authorList>
            <person name="Vandepol N."/>
            <person name="Liber J."/>
            <person name="Desiro A."/>
            <person name="Na H."/>
            <person name="Kennedy M."/>
            <person name="Barry K."/>
            <person name="Grigoriev I.V."/>
            <person name="Miller A.N."/>
            <person name="O'Donnell K."/>
            <person name="Stajich J.E."/>
            <person name="Bonito G."/>
        </authorList>
    </citation>
    <scope>NUCLEOTIDE SEQUENCE</scope>
    <source>
        <strain evidence="3">MES-2147</strain>
    </source>
</reference>
<proteinExistence type="predicted"/>
<dbReference type="PANTHER" id="PTHR22838">
    <property type="entry name" value="WD REPEAT PROTEIN 26-RELATED"/>
    <property type="match status" value="1"/>
</dbReference>
<dbReference type="InterPro" id="IPR001680">
    <property type="entry name" value="WD40_rpt"/>
</dbReference>
<organism evidence="3 4">
    <name type="scientific">Modicella reniformis</name>
    <dbReference type="NCBI Taxonomy" id="1440133"/>
    <lineage>
        <taxon>Eukaryota</taxon>
        <taxon>Fungi</taxon>
        <taxon>Fungi incertae sedis</taxon>
        <taxon>Mucoromycota</taxon>
        <taxon>Mortierellomycotina</taxon>
        <taxon>Mortierellomycetes</taxon>
        <taxon>Mortierellales</taxon>
        <taxon>Mortierellaceae</taxon>
        <taxon>Modicella</taxon>
    </lineage>
</organism>
<keyword evidence="4" id="KW-1185">Reference proteome</keyword>
<evidence type="ECO:0008006" key="5">
    <source>
        <dbReference type="Google" id="ProtNLM"/>
    </source>
</evidence>
<dbReference type="Proteomes" id="UP000749646">
    <property type="component" value="Unassembled WGS sequence"/>
</dbReference>
<dbReference type="InterPro" id="IPR036322">
    <property type="entry name" value="WD40_repeat_dom_sf"/>
</dbReference>
<dbReference type="AlphaFoldDB" id="A0A9P6ILG2"/>
<dbReference type="InterPro" id="IPR051350">
    <property type="entry name" value="WD_repeat-ST_regulator"/>
</dbReference>
<dbReference type="PANTHER" id="PTHR22838:SF0">
    <property type="entry name" value="WD REPEAT-CONTAINING PROTEIN 26"/>
    <property type="match status" value="1"/>
</dbReference>
<dbReference type="Gene3D" id="2.130.10.10">
    <property type="entry name" value="YVTN repeat-like/Quinoprotein amine dehydrogenase"/>
    <property type="match status" value="2"/>
</dbReference>
<protein>
    <recommendedName>
        <fullName evidence="5">WD40 repeat-like protein</fullName>
    </recommendedName>
</protein>
<keyword evidence="2" id="KW-0677">Repeat</keyword>
<dbReference type="SMART" id="SM00320">
    <property type="entry name" value="WD40"/>
    <property type="match status" value="4"/>
</dbReference>